<dbReference type="EMBL" id="JACXWY010000011">
    <property type="protein sequence ID" value="MBD3847508.1"/>
    <property type="molecule type" value="Genomic_DNA"/>
</dbReference>
<evidence type="ECO:0008006" key="3">
    <source>
        <dbReference type="Google" id="ProtNLM"/>
    </source>
</evidence>
<protein>
    <recommendedName>
        <fullName evidence="3">Lipoprotein</fullName>
    </recommendedName>
</protein>
<name>A0A927EAU7_9HYPH</name>
<organism evidence="1 2">
    <name type="scientific">Bosea spartocytisi</name>
    <dbReference type="NCBI Taxonomy" id="2773451"/>
    <lineage>
        <taxon>Bacteria</taxon>
        <taxon>Pseudomonadati</taxon>
        <taxon>Pseudomonadota</taxon>
        <taxon>Alphaproteobacteria</taxon>
        <taxon>Hyphomicrobiales</taxon>
        <taxon>Boseaceae</taxon>
        <taxon>Bosea</taxon>
    </lineage>
</organism>
<gene>
    <name evidence="1" type="ORF">IED13_17545</name>
</gene>
<proteinExistence type="predicted"/>
<dbReference type="RefSeq" id="WP_038363793.1">
    <property type="nucleotide sequence ID" value="NZ_JACXWY010000011.1"/>
</dbReference>
<comment type="caution">
    <text evidence="1">The sequence shown here is derived from an EMBL/GenBank/DDBJ whole genome shotgun (WGS) entry which is preliminary data.</text>
</comment>
<reference evidence="1" key="1">
    <citation type="submission" date="2020-09" db="EMBL/GenBank/DDBJ databases">
        <title>Bosea spartocytisi sp. nov. a root nodule endophyte of Spartocytisus supranubius in the high mountain ecosystem fo the Teide National Park (Canary Islands, Spain).</title>
        <authorList>
            <person name="Pulido-Suarez L."/>
            <person name="Peix A."/>
            <person name="Igual J.M."/>
            <person name="Socas-Perez N."/>
            <person name="Velazquez E."/>
            <person name="Flores-Felix J.D."/>
            <person name="Leon-Barrios M."/>
        </authorList>
    </citation>
    <scope>NUCLEOTIDE SEQUENCE</scope>
    <source>
        <strain evidence="1">SSUT16</strain>
    </source>
</reference>
<keyword evidence="2" id="KW-1185">Reference proteome</keyword>
<dbReference type="PROSITE" id="PS51257">
    <property type="entry name" value="PROKAR_LIPOPROTEIN"/>
    <property type="match status" value="1"/>
</dbReference>
<accession>A0A927EAU7</accession>
<evidence type="ECO:0000313" key="2">
    <source>
        <dbReference type="Proteomes" id="UP000619295"/>
    </source>
</evidence>
<dbReference type="AlphaFoldDB" id="A0A927EAU7"/>
<dbReference type="Proteomes" id="UP000619295">
    <property type="component" value="Unassembled WGS sequence"/>
</dbReference>
<sequence length="94" mass="9596">MIRTSVTLGALAVLVAGCVSNRPEPAPVPQGGTAKQILRDGGQLVLPDGTRVTPDPTGGFQLPNGDYVRRDRGGALILPTGARCAATPSGYICP</sequence>
<evidence type="ECO:0000313" key="1">
    <source>
        <dbReference type="EMBL" id="MBD3847508.1"/>
    </source>
</evidence>